<sequence>MTIRDRSVLVTGGAGFIGSHLVDRLVREGARRIVVVDNFFLGNEHNLDDAKRTGADLEVVRLDASNLSAMQDVVEQNQVETVFDLATIPLPTSLSYPHFTMQTNIGITSAFCEIARRGSIERLVHMSSSEAYGSGRYVPMDEDHPHDALTPYAAAKSAEDHILRSFVSTFGIDATIVRPFNNYGPRQNPGSYAGIIPIIVQKVRAGEPILVHGDGEQSRDFTFVRDTVDFAVTIHNTPECRGEEINVATGVGTSINTLIARMLEIMGKPDHPVEHIAERPGDVRRHMADVSKLQQLVGRQPEVLNSDALAETIEFYDRVLAR</sequence>
<feature type="domain" description="NAD-dependent epimerase/dehydratase" evidence="2">
    <location>
        <begin position="8"/>
        <end position="248"/>
    </location>
</feature>
<evidence type="ECO:0000313" key="3">
    <source>
        <dbReference type="EMBL" id="KTR86491.1"/>
    </source>
</evidence>
<reference evidence="3 4" key="1">
    <citation type="journal article" date="2016" name="Front. Microbiol.">
        <title>Genomic Resource of Rice Seed Associated Bacteria.</title>
        <authorList>
            <person name="Midha S."/>
            <person name="Bansal K."/>
            <person name="Sharma S."/>
            <person name="Kumar N."/>
            <person name="Patil P.P."/>
            <person name="Chaudhry V."/>
            <person name="Patil P.B."/>
        </authorList>
    </citation>
    <scope>NUCLEOTIDE SEQUENCE [LARGE SCALE GENOMIC DNA]</scope>
    <source>
        <strain evidence="3 4">NS354</strain>
    </source>
</reference>
<dbReference type="EMBL" id="LDRK01000019">
    <property type="protein sequence ID" value="KTR86491.1"/>
    <property type="molecule type" value="Genomic_DNA"/>
</dbReference>
<organism evidence="3 4">
    <name type="scientific">Leucobacter chromiiresistens</name>
    <dbReference type="NCBI Taxonomy" id="1079994"/>
    <lineage>
        <taxon>Bacteria</taxon>
        <taxon>Bacillati</taxon>
        <taxon>Actinomycetota</taxon>
        <taxon>Actinomycetes</taxon>
        <taxon>Micrococcales</taxon>
        <taxon>Microbacteriaceae</taxon>
        <taxon>Leucobacter</taxon>
    </lineage>
</organism>
<dbReference type="InterPro" id="IPR036291">
    <property type="entry name" value="NAD(P)-bd_dom_sf"/>
</dbReference>
<dbReference type="PATRIC" id="fig|1079994.3.peg.967"/>
<dbReference type="InterPro" id="IPR001509">
    <property type="entry name" value="Epimerase_deHydtase"/>
</dbReference>
<dbReference type="Proteomes" id="UP000070810">
    <property type="component" value="Unassembled WGS sequence"/>
</dbReference>
<dbReference type="SUPFAM" id="SSF51735">
    <property type="entry name" value="NAD(P)-binding Rossmann-fold domains"/>
    <property type="match status" value="1"/>
</dbReference>
<dbReference type="RefSeq" id="WP_193750703.1">
    <property type="nucleotide sequence ID" value="NZ_LDRK01000019.1"/>
</dbReference>
<evidence type="ECO:0000256" key="1">
    <source>
        <dbReference type="ARBA" id="ARBA00007637"/>
    </source>
</evidence>
<accession>A0A147EPQ5</accession>
<proteinExistence type="inferred from homology"/>
<comment type="similarity">
    <text evidence="1">Belongs to the NAD(P)-dependent epimerase/dehydratase family.</text>
</comment>
<dbReference type="Gene3D" id="3.90.25.10">
    <property type="entry name" value="UDP-galactose 4-epimerase, domain 1"/>
    <property type="match status" value="1"/>
</dbReference>
<keyword evidence="4" id="KW-1185">Reference proteome</keyword>
<comment type="caution">
    <text evidence="3">The sequence shown here is derived from an EMBL/GenBank/DDBJ whole genome shotgun (WGS) entry which is preliminary data.</text>
</comment>
<dbReference type="AlphaFoldDB" id="A0A147EPQ5"/>
<protein>
    <recommendedName>
        <fullName evidence="2">NAD-dependent epimerase/dehydratase domain-containing protein</fullName>
    </recommendedName>
</protein>
<dbReference type="Pfam" id="PF01370">
    <property type="entry name" value="Epimerase"/>
    <property type="match status" value="1"/>
</dbReference>
<name>A0A147EPQ5_9MICO</name>
<evidence type="ECO:0000313" key="4">
    <source>
        <dbReference type="Proteomes" id="UP000070810"/>
    </source>
</evidence>
<dbReference type="PANTHER" id="PTHR43000">
    <property type="entry name" value="DTDP-D-GLUCOSE 4,6-DEHYDRATASE-RELATED"/>
    <property type="match status" value="1"/>
</dbReference>
<evidence type="ECO:0000259" key="2">
    <source>
        <dbReference type="Pfam" id="PF01370"/>
    </source>
</evidence>
<gene>
    <name evidence="3" type="ORF">NS354_04575</name>
</gene>
<dbReference type="Gene3D" id="3.40.50.720">
    <property type="entry name" value="NAD(P)-binding Rossmann-like Domain"/>
    <property type="match status" value="1"/>
</dbReference>